<dbReference type="GO" id="GO:0005829">
    <property type="term" value="C:cytosol"/>
    <property type="evidence" value="ECO:0007669"/>
    <property type="project" value="TreeGrafter"/>
</dbReference>
<dbReference type="Proteomes" id="UP000034287">
    <property type="component" value="Unassembled WGS sequence"/>
</dbReference>
<dbReference type="InterPro" id="IPR000150">
    <property type="entry name" value="Cof"/>
</dbReference>
<dbReference type="Gene3D" id="3.40.50.1000">
    <property type="entry name" value="HAD superfamily/HAD-like"/>
    <property type="match status" value="1"/>
</dbReference>
<dbReference type="SUPFAM" id="SSF56784">
    <property type="entry name" value="HAD-like"/>
    <property type="match status" value="1"/>
</dbReference>
<dbReference type="SFLD" id="SFLDS00003">
    <property type="entry name" value="Haloacid_Dehalogenase"/>
    <property type="match status" value="1"/>
</dbReference>
<dbReference type="InterPro" id="IPR023214">
    <property type="entry name" value="HAD_sf"/>
</dbReference>
<protein>
    <submittedName>
        <fullName evidence="1">Phosphatase</fullName>
    </submittedName>
</protein>
<evidence type="ECO:0000313" key="1">
    <source>
        <dbReference type="EMBL" id="KKK34052.1"/>
    </source>
</evidence>
<keyword evidence="2" id="KW-1185">Reference proteome</keyword>
<dbReference type="RefSeq" id="WP_046517033.1">
    <property type="nucleotide sequence ID" value="NZ_LAYZ01000024.1"/>
</dbReference>
<dbReference type="SFLD" id="SFLDG01140">
    <property type="entry name" value="C2.B:_Phosphomannomutase_and_P"/>
    <property type="match status" value="1"/>
</dbReference>
<sequence length="272" mass="30822">MHKHLICLDLDGTLLTDEKKISPYTKKVLMHLKEMGHEIMISTGRPYRASEPYYRELEMSTPVVNFNGAFVHHPQDLYFKTVHEELDLEVAKEIVDRVPDLNIQNIIAEVKDNVYIHYHDEVLFEAFSMGSPQVKIGNLVQNMESGPTSILIQAEEPEVPGIRRALDDLFAETIEHRRWGAPYPVIEIVKKGINKAVGVDYARGYLGISQEHTIAFGDEDNDTEMIKYVKHGVAMGNAIEEVKEAADHVTESNETDGIGKFLNAHFELNIQP</sequence>
<gene>
    <name evidence="1" type="ORF">WN59_10690</name>
</gene>
<dbReference type="NCBIfam" id="TIGR00099">
    <property type="entry name" value="Cof-subfamily"/>
    <property type="match status" value="1"/>
</dbReference>
<dbReference type="InterPro" id="IPR036412">
    <property type="entry name" value="HAD-like_sf"/>
</dbReference>
<proteinExistence type="predicted"/>
<dbReference type="GO" id="GO:0016791">
    <property type="term" value="F:phosphatase activity"/>
    <property type="evidence" value="ECO:0007669"/>
    <property type="project" value="TreeGrafter"/>
</dbReference>
<dbReference type="InterPro" id="IPR006379">
    <property type="entry name" value="HAD-SF_hydro_IIB"/>
</dbReference>
<dbReference type="GO" id="GO:0000287">
    <property type="term" value="F:magnesium ion binding"/>
    <property type="evidence" value="ECO:0007669"/>
    <property type="project" value="TreeGrafter"/>
</dbReference>
<reference evidence="1 2" key="1">
    <citation type="submission" date="2015-04" db="EMBL/GenBank/DDBJ databases">
        <title>Taxonomic description and genome sequence of Salinicoccus sediminis sp. nov., a novel hyper halotolerant bacterium isolated from marine sediment.</title>
        <authorList>
            <person name="Mathan Kumar R."/>
            <person name="Kaur G."/>
            <person name="Kumar N."/>
            <person name="Kumar A."/>
            <person name="Singh N.K."/>
            <person name="Kaur N."/>
            <person name="Mayilraj S."/>
        </authorList>
    </citation>
    <scope>NUCLEOTIDE SEQUENCE [LARGE SCALE GENOMIC DNA]</scope>
    <source>
        <strain evidence="1 2">SV-16</strain>
    </source>
</reference>
<accession>A0A0M2SMF0</accession>
<dbReference type="EMBL" id="LAYZ01000024">
    <property type="protein sequence ID" value="KKK34052.1"/>
    <property type="molecule type" value="Genomic_DNA"/>
</dbReference>
<dbReference type="PANTHER" id="PTHR10000">
    <property type="entry name" value="PHOSPHOSERINE PHOSPHATASE"/>
    <property type="match status" value="1"/>
</dbReference>
<name>A0A0M2SMF0_9STAP</name>
<dbReference type="PANTHER" id="PTHR10000:SF23">
    <property type="entry name" value="5-AMINO-6-(5-PHOSPHO-D-RIBITYLAMINO)URACIL PHOSPHATASE YITU"/>
    <property type="match status" value="1"/>
</dbReference>
<dbReference type="PATRIC" id="fig|1432562.3.peg.2129"/>
<dbReference type="PROSITE" id="PS01228">
    <property type="entry name" value="COF_1"/>
    <property type="match status" value="1"/>
</dbReference>
<comment type="caution">
    <text evidence="1">The sequence shown here is derived from an EMBL/GenBank/DDBJ whole genome shotgun (WGS) entry which is preliminary data.</text>
</comment>
<evidence type="ECO:0000313" key="2">
    <source>
        <dbReference type="Proteomes" id="UP000034287"/>
    </source>
</evidence>
<dbReference type="Gene3D" id="3.30.1240.10">
    <property type="match status" value="1"/>
</dbReference>
<dbReference type="STRING" id="1432562.WN59_10690"/>
<dbReference type="NCBIfam" id="TIGR01484">
    <property type="entry name" value="HAD-SF-IIB"/>
    <property type="match status" value="1"/>
</dbReference>
<dbReference type="AlphaFoldDB" id="A0A0M2SMF0"/>
<dbReference type="OrthoDB" id="9781413at2"/>
<dbReference type="CDD" id="cd07516">
    <property type="entry name" value="HAD_Pase"/>
    <property type="match status" value="1"/>
</dbReference>
<organism evidence="1 2">
    <name type="scientific">Salinicoccus sediminis</name>
    <dbReference type="NCBI Taxonomy" id="1432562"/>
    <lineage>
        <taxon>Bacteria</taxon>
        <taxon>Bacillati</taxon>
        <taxon>Bacillota</taxon>
        <taxon>Bacilli</taxon>
        <taxon>Bacillales</taxon>
        <taxon>Staphylococcaceae</taxon>
        <taxon>Salinicoccus</taxon>
    </lineage>
</organism>
<dbReference type="Pfam" id="PF08282">
    <property type="entry name" value="Hydrolase_3"/>
    <property type="match status" value="1"/>
</dbReference>